<dbReference type="AlphaFoldDB" id="A0A1I2R7A3"/>
<accession>A0A1I2R7A3</accession>
<organism evidence="2 3">
    <name type="scientific">Pontibacter chinhatensis</name>
    <dbReference type="NCBI Taxonomy" id="1436961"/>
    <lineage>
        <taxon>Bacteria</taxon>
        <taxon>Pseudomonadati</taxon>
        <taxon>Bacteroidota</taxon>
        <taxon>Cytophagia</taxon>
        <taxon>Cytophagales</taxon>
        <taxon>Hymenobacteraceae</taxon>
        <taxon>Pontibacter</taxon>
    </lineage>
</organism>
<evidence type="ECO:0000313" key="3">
    <source>
        <dbReference type="Proteomes" id="UP000198724"/>
    </source>
</evidence>
<dbReference type="Proteomes" id="UP000198724">
    <property type="component" value="Unassembled WGS sequence"/>
</dbReference>
<dbReference type="OrthoDB" id="659408at2"/>
<feature type="domain" description="AB hydrolase-1" evidence="1">
    <location>
        <begin position="36"/>
        <end position="208"/>
    </location>
</feature>
<dbReference type="InterPro" id="IPR029058">
    <property type="entry name" value="AB_hydrolase_fold"/>
</dbReference>
<gene>
    <name evidence="2" type="ORF">SAMN05421739_102276</name>
</gene>
<reference evidence="3" key="1">
    <citation type="submission" date="2016-10" db="EMBL/GenBank/DDBJ databases">
        <authorList>
            <person name="Varghese N."/>
            <person name="Submissions S."/>
        </authorList>
    </citation>
    <scope>NUCLEOTIDE SEQUENCE [LARGE SCALE GENOMIC DNA]</scope>
    <source>
        <strain evidence="3">LP51</strain>
    </source>
</reference>
<dbReference type="GO" id="GO:0016787">
    <property type="term" value="F:hydrolase activity"/>
    <property type="evidence" value="ECO:0007669"/>
    <property type="project" value="UniProtKB-KW"/>
</dbReference>
<dbReference type="STRING" id="1436961.SAMN05421739_102276"/>
<keyword evidence="2" id="KW-0378">Hydrolase</keyword>
<evidence type="ECO:0000313" key="2">
    <source>
        <dbReference type="EMBL" id="SFG35943.1"/>
    </source>
</evidence>
<dbReference type="RefSeq" id="WP_092099742.1">
    <property type="nucleotide sequence ID" value="NZ_FOOT01000002.1"/>
</dbReference>
<name>A0A1I2R7A3_9BACT</name>
<sequence length="232" mass="26543">MSKAYFISGLGADWRMFQYLKLPEYIPQQYVEWVAPKHLDEPLHEYVLRLLDQITDPEPILVGMSYGGLVAIELSKILKPRKTILISSMATHHALPAIYRLAGKTHLHRWMPLKLMQSIHPLAPLFFGAQSRSEKQLLKRAILEIDEKVLRWSLGQLLEWPQEEVLPGLVQIHGTKDRILPLYDRPDIIKVKNGGHLMVLRQADEVSAILSRILEETWIKADTSLPPPTGGR</sequence>
<dbReference type="SUPFAM" id="SSF53474">
    <property type="entry name" value="alpha/beta-Hydrolases"/>
    <property type="match status" value="1"/>
</dbReference>
<dbReference type="EMBL" id="FOOT01000002">
    <property type="protein sequence ID" value="SFG35943.1"/>
    <property type="molecule type" value="Genomic_DNA"/>
</dbReference>
<evidence type="ECO:0000259" key="1">
    <source>
        <dbReference type="Pfam" id="PF12697"/>
    </source>
</evidence>
<dbReference type="Pfam" id="PF12697">
    <property type="entry name" value="Abhydrolase_6"/>
    <property type="match status" value="1"/>
</dbReference>
<keyword evidence="3" id="KW-1185">Reference proteome</keyword>
<dbReference type="InterPro" id="IPR000073">
    <property type="entry name" value="AB_hydrolase_1"/>
</dbReference>
<proteinExistence type="predicted"/>
<protein>
    <submittedName>
        <fullName evidence="2">Alpha/beta hydrolase family protein</fullName>
    </submittedName>
</protein>
<dbReference type="Gene3D" id="3.40.50.1820">
    <property type="entry name" value="alpha/beta hydrolase"/>
    <property type="match status" value="1"/>
</dbReference>